<name>A0A1Y0SZY7_9CAUD</name>
<reference evidence="1 2" key="1">
    <citation type="submission" date="2017-05" db="EMBL/GenBank/DDBJ databases">
        <authorList>
            <person name="Song R."/>
            <person name="Chenine A.L."/>
            <person name="Ruprecht R.M."/>
        </authorList>
    </citation>
    <scope>NUCLEOTIDE SEQUENCE [LARGE SCALE GENOMIC DNA]</scope>
</reference>
<dbReference type="EMBL" id="MF063068">
    <property type="protein sequence ID" value="ARV77246.1"/>
    <property type="molecule type" value="Genomic_DNA"/>
</dbReference>
<gene>
    <name evidence="1" type="ORF">NOXIFER_75</name>
</gene>
<dbReference type="Proteomes" id="UP000224829">
    <property type="component" value="Segment"/>
</dbReference>
<evidence type="ECO:0000313" key="1">
    <source>
        <dbReference type="EMBL" id="ARV77246.1"/>
    </source>
</evidence>
<evidence type="ECO:0000313" key="2">
    <source>
        <dbReference type="Proteomes" id="UP000224829"/>
    </source>
</evidence>
<organism evidence="1 2">
    <name type="scientific">Pseudomonas phage Noxifer</name>
    <dbReference type="NCBI Taxonomy" id="2006684"/>
    <lineage>
        <taxon>Viruses</taxon>
        <taxon>Duplodnaviria</taxon>
        <taxon>Heunggongvirae</taxon>
        <taxon>Uroviricota</taxon>
        <taxon>Caudoviricetes</taxon>
        <taxon>Chimalliviridae</taxon>
        <taxon>Noxifervirus</taxon>
        <taxon>Noxifervirus noxifer</taxon>
    </lineage>
</organism>
<keyword evidence="2" id="KW-1185">Reference proteome</keyword>
<accession>A0A1Y0SZY7</accession>
<protein>
    <submittedName>
        <fullName evidence="1">Uncharacterized protein</fullName>
    </submittedName>
</protein>
<proteinExistence type="predicted"/>
<sequence length="283" mass="31988">MQDMFKERLGNRMPMEQLEQGLSIIALFEDVGFTAPFEPLQEIMEVGTSVIDNEQYVSRVLTCLSDSCDDLLKAFGVEVTESTPLQFKLDCGLTLIKLPNYYLPVEVLAIIESSNDKEATLAELIELTQGVIVEESLEYIYDVNDALIPKLAAEMRKKYELEEALNLSNEEIVIDRNRITNINRLLQDFRAKDHLTCLTELLDAGAKIGADYMSLVNQYVTPLTFMPADHMTIELLGLALFSNLPAEEWAPAAQKAAGEFTDLLSDHRKIEMALNEYKVFFEM</sequence>